<dbReference type="AlphaFoldDB" id="A0AAD0UUY8"/>
<reference evidence="1 2" key="1">
    <citation type="submission" date="2018-11" db="EMBL/GenBank/DDBJ databases">
        <title>Complete genome sequence of Leptospira kmetyi isolate LS 001/16 from soil sample associated with a leptospirosis patient in Kelantan.</title>
        <authorList>
            <person name="Muhammad Yusoff F."/>
            <person name="Muhammad Yusoff S."/>
            <person name="Ahmad M.N."/>
            <person name="Yusof N.Y."/>
            <person name="Aziah I."/>
        </authorList>
    </citation>
    <scope>NUCLEOTIDE SEQUENCE [LARGE SCALE GENOMIC DNA]</scope>
    <source>
        <strain evidence="1 2">LS 001/16</strain>
    </source>
</reference>
<proteinExistence type="predicted"/>
<accession>A0AAD0UUY8</accession>
<name>A0AAD0UUY8_9LEPT</name>
<protein>
    <recommendedName>
        <fullName evidence="3">Outer membrane protein beta-barrel domain-containing protein</fullName>
    </recommendedName>
</protein>
<gene>
    <name evidence="1" type="ORF">EFP84_19945</name>
</gene>
<evidence type="ECO:0008006" key="3">
    <source>
        <dbReference type="Google" id="ProtNLM"/>
    </source>
</evidence>
<dbReference type="EMBL" id="CP033615">
    <property type="protein sequence ID" value="AYV57899.1"/>
    <property type="molecule type" value="Genomic_DNA"/>
</dbReference>
<dbReference type="KEGG" id="lkm:EFP84_19945"/>
<evidence type="ECO:0000313" key="2">
    <source>
        <dbReference type="Proteomes" id="UP000276407"/>
    </source>
</evidence>
<sequence length="263" mass="29460">MLLDLRGPRGNKSKGDSFMKKEYSILLIGFACSLAPFFSVSAQDSQAENKQYAPWSLKIGGGIGAVNESGKPANKGKDNNYRISAEYNPRYFGFEFGLTYKVFSLDIPPRLEHTYPFQIFQAGSMNAGPNRDVTTAAFYGSPQYNNPLRDRKEFELTFLDIGPTFHMRPGKTFDPYISIGAGTTGFDKFASYRGFARLGFKLNFDRFFLFTEAEGSSINRYYNRDVRIHYNDYSGMVGIGFHFGGGDENVKKEESSTAGLSSF</sequence>
<organism evidence="1 2">
    <name type="scientific">Leptospira kmetyi</name>
    <dbReference type="NCBI Taxonomy" id="408139"/>
    <lineage>
        <taxon>Bacteria</taxon>
        <taxon>Pseudomonadati</taxon>
        <taxon>Spirochaetota</taxon>
        <taxon>Spirochaetia</taxon>
        <taxon>Leptospirales</taxon>
        <taxon>Leptospiraceae</taxon>
        <taxon>Leptospira</taxon>
    </lineage>
</organism>
<dbReference type="Proteomes" id="UP000276407">
    <property type="component" value="Chromosome 2"/>
</dbReference>
<evidence type="ECO:0000313" key="1">
    <source>
        <dbReference type="EMBL" id="AYV57899.1"/>
    </source>
</evidence>